<feature type="compositionally biased region" description="Basic and acidic residues" evidence="3">
    <location>
        <begin position="382"/>
        <end position="396"/>
    </location>
</feature>
<dbReference type="InterPro" id="IPR052605">
    <property type="entry name" value="Fungal_trans_regulator"/>
</dbReference>
<proteinExistence type="predicted"/>
<dbReference type="PANTHER" id="PTHR35144:SF2">
    <property type="entry name" value="MEIOSIS-SPECIFIC TRANSCRIPTION FACTOR NDT80"/>
    <property type="match status" value="1"/>
</dbReference>
<name>A0ABR3UW48_9PLEO</name>
<dbReference type="RefSeq" id="XP_069310638.1">
    <property type="nucleotide sequence ID" value="XM_069447686.1"/>
</dbReference>
<accession>A0ABR3UW48</accession>
<feature type="compositionally biased region" description="Polar residues" evidence="3">
    <location>
        <begin position="430"/>
        <end position="448"/>
    </location>
</feature>
<feature type="compositionally biased region" description="Gly residues" evidence="3">
    <location>
        <begin position="531"/>
        <end position="545"/>
    </location>
</feature>
<comment type="caution">
    <text evidence="5">The sequence shown here is derived from an EMBL/GenBank/DDBJ whole genome shotgun (WGS) entry which is preliminary data.</text>
</comment>
<feature type="region of interest" description="Disordered" evidence="3">
    <location>
        <begin position="377"/>
        <end position="448"/>
    </location>
</feature>
<evidence type="ECO:0000256" key="2">
    <source>
        <dbReference type="PROSITE-ProRule" id="PRU00850"/>
    </source>
</evidence>
<dbReference type="Pfam" id="PF05224">
    <property type="entry name" value="NDT80_PhoG"/>
    <property type="match status" value="1"/>
</dbReference>
<gene>
    <name evidence="5" type="ORF">ACET3X_000396</name>
</gene>
<dbReference type="PANTHER" id="PTHR35144">
    <property type="entry name" value="MEIOSIS-SPECIFIC TRANSCRIPTION FACTOR NDT80"/>
    <property type="match status" value="1"/>
</dbReference>
<dbReference type="InterPro" id="IPR037141">
    <property type="entry name" value="NDT80_DNA-bd_dom_sf"/>
</dbReference>
<dbReference type="SUPFAM" id="SSF49417">
    <property type="entry name" value="p53-like transcription factors"/>
    <property type="match status" value="1"/>
</dbReference>
<feature type="compositionally biased region" description="Low complexity" evidence="3">
    <location>
        <begin position="10"/>
        <end position="22"/>
    </location>
</feature>
<dbReference type="Gene3D" id="2.60.40.1390">
    <property type="entry name" value="NDT80 DNA-binding domain"/>
    <property type="match status" value="1"/>
</dbReference>
<evidence type="ECO:0000256" key="1">
    <source>
        <dbReference type="ARBA" id="ARBA00023125"/>
    </source>
</evidence>
<dbReference type="InterPro" id="IPR008967">
    <property type="entry name" value="p53-like_TF_DNA-bd_sf"/>
</dbReference>
<evidence type="ECO:0000259" key="4">
    <source>
        <dbReference type="PROSITE" id="PS51517"/>
    </source>
</evidence>
<evidence type="ECO:0000313" key="6">
    <source>
        <dbReference type="Proteomes" id="UP001578633"/>
    </source>
</evidence>
<organism evidence="5 6">
    <name type="scientific">Alternaria dauci</name>
    <dbReference type="NCBI Taxonomy" id="48095"/>
    <lineage>
        <taxon>Eukaryota</taxon>
        <taxon>Fungi</taxon>
        <taxon>Dikarya</taxon>
        <taxon>Ascomycota</taxon>
        <taxon>Pezizomycotina</taxon>
        <taxon>Dothideomycetes</taxon>
        <taxon>Pleosporomycetidae</taxon>
        <taxon>Pleosporales</taxon>
        <taxon>Pleosporineae</taxon>
        <taxon>Pleosporaceae</taxon>
        <taxon>Alternaria</taxon>
        <taxon>Alternaria sect. Porri</taxon>
    </lineage>
</organism>
<dbReference type="InterPro" id="IPR024061">
    <property type="entry name" value="NDT80_DNA-bd_dom"/>
</dbReference>
<feature type="compositionally biased region" description="Polar residues" evidence="3">
    <location>
        <begin position="244"/>
        <end position="258"/>
    </location>
</feature>
<feature type="region of interest" description="Disordered" evidence="3">
    <location>
        <begin position="190"/>
        <end position="258"/>
    </location>
</feature>
<dbReference type="EMBL" id="JBHGVX010000001">
    <property type="protein sequence ID" value="KAL1800054.1"/>
    <property type="molecule type" value="Genomic_DNA"/>
</dbReference>
<keyword evidence="1 2" id="KW-0238">DNA-binding</keyword>
<feature type="region of interest" description="Disordered" evidence="3">
    <location>
        <begin position="581"/>
        <end position="614"/>
    </location>
</feature>
<feature type="region of interest" description="Disordered" evidence="3">
    <location>
        <begin position="507"/>
        <end position="566"/>
    </location>
</feature>
<dbReference type="GeneID" id="96080718"/>
<feature type="DNA-binding region" description="NDT80" evidence="2">
    <location>
        <begin position="242"/>
        <end position="520"/>
    </location>
</feature>
<evidence type="ECO:0000313" key="5">
    <source>
        <dbReference type="EMBL" id="KAL1800054.1"/>
    </source>
</evidence>
<feature type="compositionally biased region" description="Low complexity" evidence="3">
    <location>
        <begin position="122"/>
        <end position="144"/>
    </location>
</feature>
<dbReference type="PROSITE" id="PS51517">
    <property type="entry name" value="NDT80"/>
    <property type="match status" value="1"/>
</dbReference>
<feature type="region of interest" description="Disordered" evidence="3">
    <location>
        <begin position="106"/>
        <end position="144"/>
    </location>
</feature>
<feature type="region of interest" description="Disordered" evidence="3">
    <location>
        <begin position="1"/>
        <end position="33"/>
    </location>
</feature>
<feature type="domain" description="NDT80" evidence="4">
    <location>
        <begin position="242"/>
        <end position="520"/>
    </location>
</feature>
<dbReference type="Proteomes" id="UP001578633">
    <property type="component" value="Chromosome 1"/>
</dbReference>
<keyword evidence="6" id="KW-1185">Reference proteome</keyword>
<protein>
    <recommendedName>
        <fullName evidence="4">NDT80 domain-containing protein</fullName>
    </recommendedName>
</protein>
<sequence>MSCKVHEPSNPKSLAPSAAPSAINWRPSPHSSQTNILPASTPILHHNTAVLQSPLPLASEHPFSSEQDCLDHIGAHAHHNSFAGVPDQLRRDGVLAHTATGIHQASITGRYGSHRPDSAYQSSAALSDSGSGSISTSPSSNASSALAYTSYPSYSSNLATNYPTQYSVPSTYFSTTCGYSSMSSARRLNDASSTAMLPPERSPGLGHSVSPSMGTSARDNYTTGTPGVHRYSSVLSPRSDLPRYNTQPDTPRSVHTTTMPLTYNGAYATAYATTSGSPETPPFNTQENLANVTCEGSAVTVRIDAKIEKGFFYSGDRVWTCYRRNYFAVNVSYELSPWIANARLYLEQPNKPALQIQSMAVSLAAAVDGATGKTIELIQHTPKRDKGPQLPMKKELLAPTPPGKSHEHGGYGLGNFHQTSTVAGPHLPLQNESDSSPQYSPTSHASSNYQHSFERIQFKSATANNGKRRAQQQYYHLIVELWANVQGPRDPEPKWVKIAARMSSPVVVRGRSPSHYQNEGPHNAGTSRGAPGSGLGGGGHHGLGSTGRPSFPPWPTGMSGGSATGTGGSMYRGNVYSLDPSPVGSHSVSSASSLSGGPVEGITGETHLAEDDDTKMIDAPQDYSYYPTSLYEPIPTKLESTLPLPDRRIKDEYPTAGWHLGGCGRFQGMESSRGYYPDVQAHTY</sequence>
<evidence type="ECO:0000256" key="3">
    <source>
        <dbReference type="SAM" id="MobiDB-lite"/>
    </source>
</evidence>
<reference evidence="5 6" key="1">
    <citation type="submission" date="2024-09" db="EMBL/GenBank/DDBJ databases">
        <title>T2T genomes of carrot and Alternaria dauci and their utility for understanding host-pathogen interaction during carrot leaf blight disease.</title>
        <authorList>
            <person name="Liu W."/>
            <person name="Xu S."/>
            <person name="Ou C."/>
            <person name="Liu X."/>
            <person name="Zhuang F."/>
            <person name="Deng X.W."/>
        </authorList>
    </citation>
    <scope>NUCLEOTIDE SEQUENCE [LARGE SCALE GENOMIC DNA]</scope>
    <source>
        <strain evidence="5 6">A2016</strain>
    </source>
</reference>
<feature type="compositionally biased region" description="Polar residues" evidence="3">
    <location>
        <begin position="209"/>
        <end position="225"/>
    </location>
</feature>
<feature type="compositionally biased region" description="Low complexity" evidence="3">
    <location>
        <begin position="581"/>
        <end position="597"/>
    </location>
</feature>